<dbReference type="PANTHER" id="PTHR43826:SF3">
    <property type="entry name" value="GLUCOSE-6-PHOSPHATE EXCHANGER SLC37A4"/>
    <property type="match status" value="1"/>
</dbReference>
<organism evidence="8 9">
    <name type="scientific">Niallia endozanthoxylica</name>
    <dbReference type="NCBI Taxonomy" id="2036016"/>
    <lineage>
        <taxon>Bacteria</taxon>
        <taxon>Bacillati</taxon>
        <taxon>Bacillota</taxon>
        <taxon>Bacilli</taxon>
        <taxon>Bacillales</taxon>
        <taxon>Bacillaceae</taxon>
        <taxon>Niallia</taxon>
    </lineage>
</organism>
<feature type="transmembrane region" description="Helical" evidence="6">
    <location>
        <begin position="384"/>
        <end position="404"/>
    </location>
</feature>
<feature type="transmembrane region" description="Helical" evidence="6">
    <location>
        <begin position="136"/>
        <end position="159"/>
    </location>
</feature>
<feature type="domain" description="Major facilitator superfamily (MFS) profile" evidence="7">
    <location>
        <begin position="12"/>
        <end position="409"/>
    </location>
</feature>
<dbReference type="Gene3D" id="1.20.1250.20">
    <property type="entry name" value="MFS general substrate transporter like domains"/>
    <property type="match status" value="2"/>
</dbReference>
<dbReference type="SUPFAM" id="SSF103473">
    <property type="entry name" value="MFS general substrate transporter"/>
    <property type="match status" value="1"/>
</dbReference>
<feature type="transmembrane region" description="Helical" evidence="6">
    <location>
        <begin position="101"/>
        <end position="124"/>
    </location>
</feature>
<dbReference type="Proteomes" id="UP000326671">
    <property type="component" value="Unassembled WGS sequence"/>
</dbReference>
<dbReference type="InterPro" id="IPR051337">
    <property type="entry name" value="OPA_Antiporter"/>
</dbReference>
<dbReference type="PANTHER" id="PTHR43826">
    <property type="entry name" value="GLUCOSE-6-PHOSPHATE EXCHANGER SLC37A4"/>
    <property type="match status" value="1"/>
</dbReference>
<evidence type="ECO:0000313" key="8">
    <source>
        <dbReference type="EMBL" id="KAA9019485.1"/>
    </source>
</evidence>
<evidence type="ECO:0000256" key="1">
    <source>
        <dbReference type="ARBA" id="ARBA00004651"/>
    </source>
</evidence>
<evidence type="ECO:0000256" key="6">
    <source>
        <dbReference type="SAM" id="Phobius"/>
    </source>
</evidence>
<evidence type="ECO:0000259" key="7">
    <source>
        <dbReference type="PROSITE" id="PS50850"/>
    </source>
</evidence>
<feature type="transmembrane region" description="Helical" evidence="6">
    <location>
        <begin position="255"/>
        <end position="275"/>
    </location>
</feature>
<dbReference type="AlphaFoldDB" id="A0A5J5HG01"/>
<feature type="transmembrane region" description="Helical" evidence="6">
    <location>
        <begin position="41"/>
        <end position="62"/>
    </location>
</feature>
<dbReference type="GO" id="GO:0005886">
    <property type="term" value="C:plasma membrane"/>
    <property type="evidence" value="ECO:0007669"/>
    <property type="project" value="UniProtKB-SubCell"/>
</dbReference>
<dbReference type="PROSITE" id="PS50850">
    <property type="entry name" value="MFS"/>
    <property type="match status" value="1"/>
</dbReference>
<feature type="transmembrane region" description="Helical" evidence="6">
    <location>
        <begin position="74"/>
        <end position="95"/>
    </location>
</feature>
<evidence type="ECO:0000256" key="5">
    <source>
        <dbReference type="ARBA" id="ARBA00023136"/>
    </source>
</evidence>
<dbReference type="GO" id="GO:0061513">
    <property type="term" value="F:glucose 6-phosphate:phosphate antiporter activity"/>
    <property type="evidence" value="ECO:0007669"/>
    <property type="project" value="TreeGrafter"/>
</dbReference>
<keyword evidence="4 6" id="KW-1133">Transmembrane helix</keyword>
<feature type="transmembrane region" description="Helical" evidence="6">
    <location>
        <begin position="218"/>
        <end position="243"/>
    </location>
</feature>
<keyword evidence="3 6" id="KW-0812">Transmembrane</keyword>
<dbReference type="Pfam" id="PF07690">
    <property type="entry name" value="MFS_1"/>
    <property type="match status" value="1"/>
</dbReference>
<gene>
    <name evidence="8" type="ORF">F4V44_19235</name>
</gene>
<keyword evidence="2" id="KW-0813">Transport</keyword>
<protein>
    <submittedName>
        <fullName evidence="8">MFS transporter</fullName>
    </submittedName>
</protein>
<evidence type="ECO:0000256" key="3">
    <source>
        <dbReference type="ARBA" id="ARBA00022692"/>
    </source>
</evidence>
<evidence type="ECO:0000313" key="9">
    <source>
        <dbReference type="Proteomes" id="UP000326671"/>
    </source>
</evidence>
<dbReference type="OrthoDB" id="9773404at2"/>
<reference evidence="8 9" key="1">
    <citation type="submission" date="2019-09" db="EMBL/GenBank/DDBJ databases">
        <title>Whole genome sequences of isolates from the Mars Exploration Rovers.</title>
        <authorList>
            <person name="Seuylemezian A."/>
            <person name="Vaishampayan P."/>
        </authorList>
    </citation>
    <scope>NUCLEOTIDE SEQUENCE [LARGE SCALE GENOMIC DNA]</scope>
    <source>
        <strain evidence="8 9">MER_TA_151</strain>
    </source>
</reference>
<feature type="transmembrane region" description="Helical" evidence="6">
    <location>
        <begin position="344"/>
        <end position="364"/>
    </location>
</feature>
<sequence>MDKQNSRFRWVVFSSVLFTYLLMSSQRTAPGLITDQIMSDFHVTAATIGLLTSMQFFVYTGLQIPMGLLADRFGPNFFLIIGAILTGFGTMIYSLSTHESVLFFARILTGIGDATIWVNMVLMLSLWFSAKEFTQLIGVVAMTGSLGFLVATVPFAAWIDFLGWRTVFLSTGILLCLCGILLYFVLVKIPKQSILEQTETEREKTGVLLRRIFSNRQAWALFFCHFGIVGTYIGFIGSWAVPYGMNIYGLSRLEASQLLLIGLIGALIGAPLASWISSRLEMIKRPYVIVHIILLLCWSSFLLLNGKPPLFLLTILFFVMGLAYGANALTFASVRQSFPIIESGIASGFANTGGFLSAVLLPSIFGKVLDYFQFASGSVSAGYYYGFIIPVIFSMIGLVGVISIKEKRQLRKVKPLPTHLK</sequence>
<dbReference type="InterPro" id="IPR036259">
    <property type="entry name" value="MFS_trans_sf"/>
</dbReference>
<dbReference type="RefSeq" id="WP_150441642.1">
    <property type="nucleotide sequence ID" value="NZ_VYKL01000031.1"/>
</dbReference>
<feature type="transmembrane region" description="Helical" evidence="6">
    <location>
        <begin position="287"/>
        <end position="304"/>
    </location>
</feature>
<keyword evidence="5 6" id="KW-0472">Membrane</keyword>
<dbReference type="EMBL" id="VYKL01000031">
    <property type="protein sequence ID" value="KAA9019485.1"/>
    <property type="molecule type" value="Genomic_DNA"/>
</dbReference>
<feature type="transmembrane region" description="Helical" evidence="6">
    <location>
        <begin position="310"/>
        <end position="332"/>
    </location>
</feature>
<dbReference type="InterPro" id="IPR020846">
    <property type="entry name" value="MFS_dom"/>
</dbReference>
<name>A0A5J5HG01_9BACI</name>
<dbReference type="GO" id="GO:0035435">
    <property type="term" value="P:phosphate ion transmembrane transport"/>
    <property type="evidence" value="ECO:0007669"/>
    <property type="project" value="TreeGrafter"/>
</dbReference>
<comment type="caution">
    <text evidence="8">The sequence shown here is derived from an EMBL/GenBank/DDBJ whole genome shotgun (WGS) entry which is preliminary data.</text>
</comment>
<evidence type="ECO:0000256" key="2">
    <source>
        <dbReference type="ARBA" id="ARBA00022448"/>
    </source>
</evidence>
<proteinExistence type="predicted"/>
<keyword evidence="9" id="KW-1185">Reference proteome</keyword>
<evidence type="ECO:0000256" key="4">
    <source>
        <dbReference type="ARBA" id="ARBA00022989"/>
    </source>
</evidence>
<dbReference type="InterPro" id="IPR011701">
    <property type="entry name" value="MFS"/>
</dbReference>
<comment type="subcellular location">
    <subcellularLocation>
        <location evidence="1">Cell membrane</location>
        <topology evidence="1">Multi-pass membrane protein</topology>
    </subcellularLocation>
</comment>
<feature type="transmembrane region" description="Helical" evidence="6">
    <location>
        <begin position="165"/>
        <end position="186"/>
    </location>
</feature>
<accession>A0A5J5HG01</accession>